<sequence length="334" mass="38584">MNFGLNNRKKKNLNEKKITTSKNVFDDGDDDDSNSDDNGESGTGREEVNKQIVREQAARRRRAQADLASVKDKSMYDYDGAYDSFQTKTDDTSKEEKKEQKSKYIGDLMKMAKVRERERDGIYERKIAREQAEEDNKDEYLGKEKFVTNSYKRKLQERKQWEAEQVEKEREEEANDVTKKSAGAAFAGFYGNLNRNATTKKSDDVDQNENEKAEDENDNDNKLSEQNGNEIDNNIPHNKKEEKTGIFDDDDDFDPRQGFLGGFERSSTADEEKTIESINAQYPDDKEGEKHPASLPNNDAVPLTKQSLRELREKKVAEAKVRYLKRKQLMLLEQ</sequence>
<dbReference type="InParanoid" id="A0A1E7FNV0"/>
<evidence type="ECO:0000256" key="1">
    <source>
        <dbReference type="ARBA" id="ARBA00010126"/>
    </source>
</evidence>
<feature type="compositionally biased region" description="Polar residues" evidence="3">
    <location>
        <begin position="224"/>
        <end position="236"/>
    </location>
</feature>
<keyword evidence="6" id="KW-1185">Reference proteome</keyword>
<feature type="compositionally biased region" description="Basic and acidic residues" evidence="3">
    <location>
        <begin position="88"/>
        <end position="101"/>
    </location>
</feature>
<dbReference type="GO" id="GO:0000381">
    <property type="term" value="P:regulation of alternative mRNA splicing, via spliceosome"/>
    <property type="evidence" value="ECO:0007669"/>
    <property type="project" value="InterPro"/>
</dbReference>
<feature type="compositionally biased region" description="Basic and acidic residues" evidence="3">
    <location>
        <begin position="43"/>
        <end position="58"/>
    </location>
</feature>
<evidence type="ECO:0000256" key="3">
    <source>
        <dbReference type="SAM" id="MobiDB-lite"/>
    </source>
</evidence>
<feature type="compositionally biased region" description="Basic and acidic residues" evidence="3">
    <location>
        <begin position="157"/>
        <end position="179"/>
    </location>
</feature>
<accession>A0A1E7FNV0</accession>
<organism evidence="5 6">
    <name type="scientific">Fragilariopsis cylindrus CCMP1102</name>
    <dbReference type="NCBI Taxonomy" id="635003"/>
    <lineage>
        <taxon>Eukaryota</taxon>
        <taxon>Sar</taxon>
        <taxon>Stramenopiles</taxon>
        <taxon>Ochrophyta</taxon>
        <taxon>Bacillariophyta</taxon>
        <taxon>Bacillariophyceae</taxon>
        <taxon>Bacillariophycidae</taxon>
        <taxon>Bacillariales</taxon>
        <taxon>Bacillariaceae</taxon>
        <taxon>Fragilariopsis</taxon>
    </lineage>
</organism>
<dbReference type="InterPro" id="IPR018612">
    <property type="entry name" value="NSRP1_N"/>
</dbReference>
<feature type="region of interest" description="Disordered" evidence="3">
    <location>
        <begin position="153"/>
        <end position="300"/>
    </location>
</feature>
<evidence type="ECO:0000256" key="2">
    <source>
        <dbReference type="ARBA" id="ARBA00023054"/>
    </source>
</evidence>
<evidence type="ECO:0000259" key="4">
    <source>
        <dbReference type="Pfam" id="PF09745"/>
    </source>
</evidence>
<dbReference type="KEGG" id="fcy:FRACYDRAFT_235904"/>
<protein>
    <recommendedName>
        <fullName evidence="4">Nuclear speckle splicing regulatory protein 1 N-terminal domain-containing protein</fullName>
    </recommendedName>
</protein>
<feature type="compositionally biased region" description="Basic and acidic residues" evidence="3">
    <location>
        <begin position="283"/>
        <end position="292"/>
    </location>
</feature>
<comment type="similarity">
    <text evidence="1">Belongs to the NSRP1 family.</text>
</comment>
<dbReference type="PANTHER" id="PTHR30060">
    <property type="entry name" value="INNER MEMBRANE PROTEIN"/>
    <property type="match status" value="1"/>
</dbReference>
<dbReference type="Pfam" id="PF09745">
    <property type="entry name" value="NSRP1_N"/>
    <property type="match status" value="1"/>
</dbReference>
<keyword evidence="2" id="KW-0175">Coiled coil</keyword>
<proteinExistence type="inferred from homology"/>
<evidence type="ECO:0000313" key="5">
    <source>
        <dbReference type="EMBL" id="OEU19842.1"/>
    </source>
</evidence>
<evidence type="ECO:0000313" key="6">
    <source>
        <dbReference type="Proteomes" id="UP000095751"/>
    </source>
</evidence>
<dbReference type="EMBL" id="KV784355">
    <property type="protein sequence ID" value="OEU19842.1"/>
    <property type="molecule type" value="Genomic_DNA"/>
</dbReference>
<reference evidence="5 6" key="1">
    <citation type="submission" date="2016-09" db="EMBL/GenBank/DDBJ databases">
        <title>Extensive genetic diversity and differential bi-allelic expression allows diatom success in the polar Southern Ocean.</title>
        <authorList>
            <consortium name="DOE Joint Genome Institute"/>
            <person name="Mock T."/>
            <person name="Otillar R.P."/>
            <person name="Strauss J."/>
            <person name="Dupont C."/>
            <person name="Frickenhaus S."/>
            <person name="Maumus F."/>
            <person name="Mcmullan M."/>
            <person name="Sanges R."/>
            <person name="Schmutz J."/>
            <person name="Toseland A."/>
            <person name="Valas R."/>
            <person name="Veluchamy A."/>
            <person name="Ward B.J."/>
            <person name="Allen A."/>
            <person name="Barry K."/>
            <person name="Falciatore A."/>
            <person name="Ferrante M."/>
            <person name="Fortunato A.E."/>
            <person name="Gloeckner G."/>
            <person name="Gruber A."/>
            <person name="Hipkin R."/>
            <person name="Janech M."/>
            <person name="Kroth P."/>
            <person name="Leese F."/>
            <person name="Lindquist E."/>
            <person name="Lyon B.R."/>
            <person name="Martin J."/>
            <person name="Mayer C."/>
            <person name="Parker M."/>
            <person name="Quesneville H."/>
            <person name="Raymond J."/>
            <person name="Uhlig C."/>
            <person name="Valentin K.U."/>
            <person name="Worden A.Z."/>
            <person name="Armbrust E.V."/>
            <person name="Bowler C."/>
            <person name="Green B."/>
            <person name="Moulton V."/>
            <person name="Van Oosterhout C."/>
            <person name="Grigoriev I."/>
        </authorList>
    </citation>
    <scope>NUCLEOTIDE SEQUENCE [LARGE SCALE GENOMIC DNA]</scope>
    <source>
        <strain evidence="5 6">CCMP1102</strain>
    </source>
</reference>
<dbReference type="OrthoDB" id="47975at2759"/>
<dbReference type="AlphaFoldDB" id="A0A1E7FNV0"/>
<feature type="domain" description="Nuclear speckle splicing regulatory protein 1 N-terminal" evidence="4">
    <location>
        <begin position="63"/>
        <end position="180"/>
    </location>
</feature>
<dbReference type="Proteomes" id="UP000095751">
    <property type="component" value="Unassembled WGS sequence"/>
</dbReference>
<feature type="region of interest" description="Disordered" evidence="3">
    <location>
        <begin position="1"/>
        <end position="101"/>
    </location>
</feature>
<gene>
    <name evidence="5" type="ORF">FRACYDRAFT_235904</name>
</gene>
<feature type="compositionally biased region" description="Acidic residues" evidence="3">
    <location>
        <begin position="205"/>
        <end position="218"/>
    </location>
</feature>
<name>A0A1E7FNV0_9STRA</name>
<dbReference type="PANTHER" id="PTHR30060:SF0">
    <property type="entry name" value="COILED-COIL PROTEIN (DUF2040)-RELATED"/>
    <property type="match status" value="1"/>
</dbReference>
<feature type="compositionally biased region" description="Acidic residues" evidence="3">
    <location>
        <begin position="26"/>
        <end position="39"/>
    </location>
</feature>